<dbReference type="Gene3D" id="1.20.1260.10">
    <property type="match status" value="1"/>
</dbReference>
<keyword evidence="4" id="KW-1185">Reference proteome</keyword>
<sequence>MKTLRTLITGTACAALCALTFTAWAADSITPRNFIDEASAKGIAEIETAKLALDKATSADIKSFAQQMIDDHTAANQALAKLAADQALEVADDAELVSKAKAMILQLRDGESFDRAYANNQVVAHEQTIELFREAVSSEDAQVSAFAKETLPKLEHHLQMAKDLVAITHAN</sequence>
<dbReference type="Proteomes" id="UP000198512">
    <property type="component" value="Unassembled WGS sequence"/>
</dbReference>
<keyword evidence="1" id="KW-0732">Signal</keyword>
<dbReference type="Pfam" id="PF13628">
    <property type="entry name" value="DUF4142"/>
    <property type="match status" value="1"/>
</dbReference>
<feature type="signal peptide" evidence="1">
    <location>
        <begin position="1"/>
        <end position="25"/>
    </location>
</feature>
<organism evidence="3 4">
    <name type="scientific">Pseudomonas cuatrocienegasensis</name>
    <dbReference type="NCBI Taxonomy" id="543360"/>
    <lineage>
        <taxon>Bacteria</taxon>
        <taxon>Pseudomonadati</taxon>
        <taxon>Pseudomonadota</taxon>
        <taxon>Gammaproteobacteria</taxon>
        <taxon>Pseudomonadales</taxon>
        <taxon>Pseudomonadaceae</taxon>
        <taxon>Pseudomonas</taxon>
    </lineage>
</organism>
<dbReference type="InterPro" id="IPR012347">
    <property type="entry name" value="Ferritin-like"/>
</dbReference>
<feature type="chain" id="PRO_5047192789" evidence="1">
    <location>
        <begin position="26"/>
        <end position="171"/>
    </location>
</feature>
<protein>
    <submittedName>
        <fullName evidence="3">Membrane protein</fullName>
    </submittedName>
</protein>
<comment type="caution">
    <text evidence="3">The sequence shown here is derived from an EMBL/GenBank/DDBJ whole genome shotgun (WGS) entry which is preliminary data.</text>
</comment>
<evidence type="ECO:0000259" key="2">
    <source>
        <dbReference type="Pfam" id="PF13628"/>
    </source>
</evidence>
<evidence type="ECO:0000256" key="1">
    <source>
        <dbReference type="SAM" id="SignalP"/>
    </source>
</evidence>
<dbReference type="EMBL" id="FOFP01000009">
    <property type="protein sequence ID" value="SEQ74331.1"/>
    <property type="molecule type" value="Genomic_DNA"/>
</dbReference>
<feature type="domain" description="DUF4142" evidence="2">
    <location>
        <begin position="31"/>
        <end position="164"/>
    </location>
</feature>
<dbReference type="PANTHER" id="PTHR38593:SF1">
    <property type="entry name" value="BLR2558 PROTEIN"/>
    <property type="match status" value="1"/>
</dbReference>
<gene>
    <name evidence="3" type="ORF">SAMN05216600_109100</name>
</gene>
<dbReference type="PANTHER" id="PTHR38593">
    <property type="entry name" value="BLR2558 PROTEIN"/>
    <property type="match status" value="1"/>
</dbReference>
<dbReference type="InterPro" id="IPR025419">
    <property type="entry name" value="DUF4142"/>
</dbReference>
<evidence type="ECO:0000313" key="3">
    <source>
        <dbReference type="EMBL" id="SEQ74331.1"/>
    </source>
</evidence>
<name>A0ABY1BFM3_9PSED</name>
<evidence type="ECO:0000313" key="4">
    <source>
        <dbReference type="Proteomes" id="UP000198512"/>
    </source>
</evidence>
<dbReference type="RefSeq" id="WP_069517258.1">
    <property type="nucleotide sequence ID" value="NZ_FOFP01000009.1"/>
</dbReference>
<accession>A0ABY1BFM3</accession>
<proteinExistence type="predicted"/>
<reference evidence="3 4" key="1">
    <citation type="submission" date="2016-10" db="EMBL/GenBank/DDBJ databases">
        <authorList>
            <person name="Varghese N."/>
            <person name="Submissions S."/>
        </authorList>
    </citation>
    <scope>NUCLEOTIDE SEQUENCE [LARGE SCALE GENOMIC DNA]</scope>
    <source>
        <strain evidence="3 4">CIP 109853</strain>
    </source>
</reference>